<proteinExistence type="predicted"/>
<feature type="domain" description="Filamentous haemagglutinin FhaB/tRNA nuclease CdiA-like TPS" evidence="2">
    <location>
        <begin position="41"/>
        <end position="152"/>
    </location>
</feature>
<organism evidence="3 4">
    <name type="scientific">Cyanomargarita calcarea GSE-NOS-MK-12-04C</name>
    <dbReference type="NCBI Taxonomy" id="2839659"/>
    <lineage>
        <taxon>Bacteria</taxon>
        <taxon>Bacillati</taxon>
        <taxon>Cyanobacteriota</taxon>
        <taxon>Cyanophyceae</taxon>
        <taxon>Nostocales</taxon>
        <taxon>Cyanomargaritaceae</taxon>
        <taxon>Cyanomargarita</taxon>
    </lineage>
</organism>
<feature type="compositionally biased region" description="Polar residues" evidence="1">
    <location>
        <begin position="1441"/>
        <end position="1461"/>
    </location>
</feature>
<protein>
    <submittedName>
        <fullName evidence="3">Filamentous hemagglutinin N-terminal domain-containing protein</fullName>
    </submittedName>
</protein>
<dbReference type="SUPFAM" id="SSF51126">
    <property type="entry name" value="Pectin lyase-like"/>
    <property type="match status" value="2"/>
</dbReference>
<evidence type="ECO:0000313" key="3">
    <source>
        <dbReference type="EMBL" id="MBW4671091.1"/>
    </source>
</evidence>
<dbReference type="Pfam" id="PF05860">
    <property type="entry name" value="TPS"/>
    <property type="match status" value="1"/>
</dbReference>
<accession>A0A951QS59</accession>
<dbReference type="Gene3D" id="2.160.20.10">
    <property type="entry name" value="Single-stranded right-handed beta-helix, Pectin lyase-like"/>
    <property type="match status" value="2"/>
</dbReference>
<evidence type="ECO:0000313" key="4">
    <source>
        <dbReference type="Proteomes" id="UP000729701"/>
    </source>
</evidence>
<dbReference type="InterPro" id="IPR011050">
    <property type="entry name" value="Pectin_lyase_fold/virulence"/>
</dbReference>
<feature type="compositionally biased region" description="Polar residues" evidence="1">
    <location>
        <begin position="1316"/>
        <end position="1329"/>
    </location>
</feature>
<dbReference type="NCBIfam" id="TIGR01901">
    <property type="entry name" value="adhes_NPXG"/>
    <property type="match status" value="1"/>
</dbReference>
<sequence>MNTRFWYGCWLKIGIVLAATSGYVCSQKAIAQIVPDRTLGAESSIVTPADIKGLPSDRIDAGAIRGANLFHSFQEFNIRDGRGAYFSNPTGIENIFSRVTGTNASNIFGKLGVLGNANLFLLNPNGIIFGSNASLDIAGSFSASTANSLNFGDDKFSATNPTDAPLLSVKVPLGVQFNQNQPSAIANSGNLSVGTGQNLNLMGGTVVSTGQLSAPSGQVAVASVPGGSVVNLSPSAQFLNIQTSSPVASVGTSSLSELLTSVDERSRPGLTVNSNGQVELAGSGLPVVDGDVVAKNVTAQTATLTAKNNLTLVESQLGTNGDLNLLAGNTVRVRDSVANPFVAQAGGKLLVQGRQGVDIFALNNSSSGLVSGGDMVLRSGNTVGGDAHYWAGGNFRIEELDGSLGGLFSPYDPIIRASGDVSFASYRGNSLHILAGGSVRIDGTVEITGADANALRENEPLELLDGTTIRIDGTQFPTLDIRAGTTNFGFPELTPPVNLFPGAGNIFPNPLNINLISPKTRQTGAQISIGSIINRVRTTDSGQVFLTNRYFPDSTLPGGLIEIRNQIVDPEAPGLGSFSIRAYGNPVTIDARGDVRVAGIITGRGDGNGGDIKILSESTIDTTGGNIRSLSNGRAGDVTLRANGNINSGRIEASNSSTTDDPDNFSTIRLESLEGSVILNNVQIAANNNGSDYSGIIDILAPQGNVEIRGDRNINPGVDTIVANGYYGIINIQAGNDITIRDSLLTAQTPSYLPAPGQNISRRAGEIDITSQNGNIDIRNNSSINSSTSVRFDDEPQINVNAGNININAKNGSVLIGSPWLVSQTDRSQVLSRNSGGRGDAGNVTIKAERGTVSIAGIKDNGDATVATDVAGGGVGNAGELTITGRSVDIKDEAIVAASIINGNVGEGENGRTIAAQAGNVNIMATDTVSVNNSVVFSEIGSTSVGNGGKVNVTAPKVNLDEVAFLVTIVREGGQGKGGEININTDSLSLKNGSLLATSTSGNSISGIQGGAGNVTIRGYNTEASNTVFIDGRGNNNKSVVNIPSLGSNPIPSAILSTVEAAARGENNGGNIDILTGSLEVTNSGRVSATNFAQGRAGDVSVSANSVLLRGTNPNTDFRKIFENNQTPQEGLLAEATKEGGTAGGIGIETDELRIENGATVTVSSPEGKAGNLFVFARKIFLDNGALLATTGQPGNNLGGANILLFGNETTRQALLSVVSLITDDQLRNQGKKSLPGSPLDFLILKNESLIETNAKNSVDGGNIAIKTRLLLALPPTGKNGSDISANAKKTGRGGVVAIDPRPLGIYGTKFRPKTENTPLNDITASSEQGPEGTVAIVPIDADPERGLLELPEDLGDSSRSITPSCPVGRTQAASRFVVTGRGGLPPSPSSALSSDVLMGNTTTNVSPRETRSIQSTSPSSTLVEAKGMNIGPKGEIIFTANPSKSSSDNSWQRNTDCNAK</sequence>
<name>A0A951QS59_9CYAN</name>
<reference evidence="3" key="1">
    <citation type="submission" date="2021-05" db="EMBL/GenBank/DDBJ databases">
        <authorList>
            <person name="Pietrasiak N."/>
            <person name="Ward R."/>
            <person name="Stajich J.E."/>
            <person name="Kurbessoian T."/>
        </authorList>
    </citation>
    <scope>NUCLEOTIDE SEQUENCE</scope>
    <source>
        <strain evidence="3">GSE-NOS-MK-12-04C</strain>
    </source>
</reference>
<evidence type="ECO:0000259" key="2">
    <source>
        <dbReference type="SMART" id="SM00912"/>
    </source>
</evidence>
<feature type="compositionally biased region" description="Polar residues" evidence="1">
    <location>
        <begin position="1400"/>
        <end position="1423"/>
    </location>
</feature>
<dbReference type="SMART" id="SM00912">
    <property type="entry name" value="Haemagg_act"/>
    <property type="match status" value="1"/>
</dbReference>
<dbReference type="Proteomes" id="UP000729701">
    <property type="component" value="Unassembled WGS sequence"/>
</dbReference>
<comment type="caution">
    <text evidence="3">The sequence shown here is derived from an EMBL/GenBank/DDBJ whole genome shotgun (WGS) entry which is preliminary data.</text>
</comment>
<dbReference type="InterPro" id="IPR012334">
    <property type="entry name" value="Pectin_lyas_fold"/>
</dbReference>
<dbReference type="EMBL" id="JAHHGZ010000039">
    <property type="protein sequence ID" value="MBW4671091.1"/>
    <property type="molecule type" value="Genomic_DNA"/>
</dbReference>
<gene>
    <name evidence="3" type="ORF">KME60_27625</name>
</gene>
<feature type="region of interest" description="Disordered" evidence="1">
    <location>
        <begin position="1382"/>
        <end position="1461"/>
    </location>
</feature>
<evidence type="ECO:0000256" key="1">
    <source>
        <dbReference type="SAM" id="MobiDB-lite"/>
    </source>
</evidence>
<dbReference type="InterPro" id="IPR008638">
    <property type="entry name" value="FhaB/CdiA-like_TPS"/>
</dbReference>
<reference evidence="3" key="2">
    <citation type="journal article" date="2022" name="Microbiol. Resour. Announc.">
        <title>Metagenome Sequencing to Explore Phylogenomics of Terrestrial Cyanobacteria.</title>
        <authorList>
            <person name="Ward R.D."/>
            <person name="Stajich J.E."/>
            <person name="Johansen J.R."/>
            <person name="Huntemann M."/>
            <person name="Clum A."/>
            <person name="Foster B."/>
            <person name="Foster B."/>
            <person name="Roux S."/>
            <person name="Palaniappan K."/>
            <person name="Varghese N."/>
            <person name="Mukherjee S."/>
            <person name="Reddy T.B.K."/>
            <person name="Daum C."/>
            <person name="Copeland A."/>
            <person name="Chen I.A."/>
            <person name="Ivanova N.N."/>
            <person name="Kyrpides N.C."/>
            <person name="Shapiro N."/>
            <person name="Eloe-Fadrosh E.A."/>
            <person name="Pietrasiak N."/>
        </authorList>
    </citation>
    <scope>NUCLEOTIDE SEQUENCE</scope>
    <source>
        <strain evidence="3">GSE-NOS-MK-12-04C</strain>
    </source>
</reference>
<feature type="region of interest" description="Disordered" evidence="1">
    <location>
        <begin position="1308"/>
        <end position="1330"/>
    </location>
</feature>